<accession>W0FNA4</accession>
<evidence type="ECO:0000313" key="1">
    <source>
        <dbReference type="EMBL" id="AHF24297.1"/>
    </source>
</evidence>
<reference evidence="1" key="1">
    <citation type="journal article" date="2013" name="PLoS ONE">
        <title>Metagenomic insights into the carbohydrate-active enzymes carried by the microorganisms adhering to solid digesta in the rumen of cows.</title>
        <authorList>
            <person name="Wang L."/>
            <person name="Hatem A."/>
            <person name="Catalyurek U.V."/>
            <person name="Morrison M."/>
            <person name="Yu Z."/>
        </authorList>
    </citation>
    <scope>NUCLEOTIDE SEQUENCE</scope>
</reference>
<dbReference type="InterPro" id="IPR006490">
    <property type="entry name" value="Maj_tail_phi13"/>
</dbReference>
<dbReference type="EMBL" id="KC246789">
    <property type="protein sequence ID" value="AHF24297.1"/>
    <property type="molecule type" value="Genomic_DNA"/>
</dbReference>
<name>W0FNA4_9BACT</name>
<dbReference type="NCBIfam" id="TIGR01603">
    <property type="entry name" value="maj_tail_phi13"/>
    <property type="match status" value="1"/>
</dbReference>
<sequence>MANKVEFGVSNMHHAKVTETGGSYTFGSYVADPGTTNIEWEPSGGQETFHADNGPYYVTYTNNGGTITIEQALLSEQFLIDTGFYERDVNGAIVEVADKQPNPLAIAFDVDGDAKARHNVFYYCVPSIPGGSAATTEDTTTPSTSQIELTYTPIILDGRKVSKLSLQLDPEHPTAYNDFFNAVYTPVWTETAQG</sequence>
<organism evidence="1">
    <name type="scientific">uncultured bacterium Contig1770</name>
    <dbReference type="NCBI Taxonomy" id="1393510"/>
    <lineage>
        <taxon>Bacteria</taxon>
        <taxon>environmental samples</taxon>
    </lineage>
</organism>
<proteinExistence type="predicted"/>
<dbReference type="AlphaFoldDB" id="W0FNA4"/>
<protein>
    <submittedName>
        <fullName evidence="1">Major tail protein, phi13 family</fullName>
    </submittedName>
</protein>